<gene>
    <name evidence="1" type="ORF">DEBURN_LOCUS5123</name>
</gene>
<proteinExistence type="predicted"/>
<reference evidence="1" key="1">
    <citation type="submission" date="2021-06" db="EMBL/GenBank/DDBJ databases">
        <authorList>
            <person name="Kallberg Y."/>
            <person name="Tangrot J."/>
            <person name="Rosling A."/>
        </authorList>
    </citation>
    <scope>NUCLEOTIDE SEQUENCE</scope>
    <source>
        <strain evidence="1">AZ414A</strain>
    </source>
</reference>
<keyword evidence="2" id="KW-1185">Reference proteome</keyword>
<dbReference type="SUPFAM" id="SSF53067">
    <property type="entry name" value="Actin-like ATPase domain"/>
    <property type="match status" value="2"/>
</dbReference>
<protein>
    <submittedName>
        <fullName evidence="1">2980_t:CDS:1</fullName>
    </submittedName>
</protein>
<dbReference type="PRINTS" id="PR00301">
    <property type="entry name" value="HEATSHOCK70"/>
</dbReference>
<dbReference type="OrthoDB" id="2963168at2759"/>
<evidence type="ECO:0000313" key="2">
    <source>
        <dbReference type="Proteomes" id="UP000789706"/>
    </source>
</evidence>
<dbReference type="InterPro" id="IPR043129">
    <property type="entry name" value="ATPase_NBD"/>
</dbReference>
<organism evidence="1 2">
    <name type="scientific">Diversispora eburnea</name>
    <dbReference type="NCBI Taxonomy" id="1213867"/>
    <lineage>
        <taxon>Eukaryota</taxon>
        <taxon>Fungi</taxon>
        <taxon>Fungi incertae sedis</taxon>
        <taxon>Mucoromycota</taxon>
        <taxon>Glomeromycotina</taxon>
        <taxon>Glomeromycetes</taxon>
        <taxon>Diversisporales</taxon>
        <taxon>Diversisporaceae</taxon>
        <taxon>Diversispora</taxon>
    </lineage>
</organism>
<dbReference type="Gene3D" id="3.90.640.10">
    <property type="entry name" value="Actin, Chain A, domain 4"/>
    <property type="match status" value="1"/>
</dbReference>
<dbReference type="PANTHER" id="PTHR14187:SF5">
    <property type="entry name" value="HEAT SHOCK 70 KDA PROTEIN 12A"/>
    <property type="match status" value="1"/>
</dbReference>
<dbReference type="AlphaFoldDB" id="A0A9N8ZX06"/>
<accession>A0A9N8ZX06</accession>
<sequence>MSWKSDIRVVVAIDFGTTYSPEQIGALKTNTVLQYDEKYQEVLEWGYPALAQKPQRKGRKKNIAYKPVELFKLHLGTMPDSEKPLLPKKLDYKKAITDYLREMVLTVPAEYSEKSKGILRECAFNAELIGYLDSEKLQFSTEPAAIHCMQVLKEHFGTPEGKSFLIVDCGGGTVDLTTRKFMSADSLGEVTERTGDFCGSTYVDKEFIKLLKRVAGDEAIKILEEQHYGQMQYMIQEFCKRVKFHFSGIQKDFRPYELDLEDVCPAIKQCVSGSYKEKLEDDEWIIDLDFETVKSLFDPMIGRIIRLISGQLNNSDGCSVMFLVGGFSESKYLQMRIREEFVNKVKSIAVPKQPQAAIVRGALDYGIKMEIIKTRVLKYTYGIETQNLFGPSDPPDRKVDEKYIYKFHKLVERGREVGVDESFGQVFRPLDHTTKLRFTVYVTKAQNGTYCNEDGMSLLGEIVVDMPDVHLKKERPIDFRLLFGRMEITAIAINQITGHEYKSTFKLDL</sequence>
<name>A0A9N8ZX06_9GLOM</name>
<evidence type="ECO:0000313" key="1">
    <source>
        <dbReference type="EMBL" id="CAG8509997.1"/>
    </source>
</evidence>
<dbReference type="EMBL" id="CAJVPK010000435">
    <property type="protein sequence ID" value="CAG8509997.1"/>
    <property type="molecule type" value="Genomic_DNA"/>
</dbReference>
<dbReference type="Gene3D" id="3.30.420.40">
    <property type="match status" value="2"/>
</dbReference>
<dbReference type="PANTHER" id="PTHR14187">
    <property type="entry name" value="ALPHA KINASE/ELONGATION FACTOR 2 KINASE"/>
    <property type="match status" value="1"/>
</dbReference>
<comment type="caution">
    <text evidence="1">The sequence shown here is derived from an EMBL/GenBank/DDBJ whole genome shotgun (WGS) entry which is preliminary data.</text>
</comment>
<dbReference type="Proteomes" id="UP000789706">
    <property type="component" value="Unassembled WGS sequence"/>
</dbReference>